<proteinExistence type="predicted"/>
<dbReference type="Proteomes" id="UP001257739">
    <property type="component" value="Unassembled WGS sequence"/>
</dbReference>
<feature type="transmembrane region" description="Helical" evidence="1">
    <location>
        <begin position="126"/>
        <end position="146"/>
    </location>
</feature>
<name>A0ABU1UKX9_9ACTN</name>
<feature type="transmembrane region" description="Helical" evidence="1">
    <location>
        <begin position="52"/>
        <end position="74"/>
    </location>
</feature>
<keyword evidence="3" id="KW-1185">Reference proteome</keyword>
<evidence type="ECO:0000313" key="2">
    <source>
        <dbReference type="EMBL" id="MDR7085824.1"/>
    </source>
</evidence>
<dbReference type="RefSeq" id="WP_309966762.1">
    <property type="nucleotide sequence ID" value="NZ_JAVDWH010000001.1"/>
</dbReference>
<evidence type="ECO:0008006" key="4">
    <source>
        <dbReference type="Google" id="ProtNLM"/>
    </source>
</evidence>
<keyword evidence="1" id="KW-0472">Membrane</keyword>
<evidence type="ECO:0000256" key="1">
    <source>
        <dbReference type="SAM" id="Phobius"/>
    </source>
</evidence>
<feature type="transmembrane region" description="Helical" evidence="1">
    <location>
        <begin position="12"/>
        <end position="32"/>
    </location>
</feature>
<protein>
    <recommendedName>
        <fullName evidence="4">DUF1772 domain-containing protein</fullName>
    </recommendedName>
</protein>
<keyword evidence="1" id="KW-0812">Transmembrane</keyword>
<reference evidence="2 3" key="1">
    <citation type="submission" date="2023-07" db="EMBL/GenBank/DDBJ databases">
        <title>Sorghum-associated microbial communities from plants grown in Nebraska, USA.</title>
        <authorList>
            <person name="Schachtman D."/>
        </authorList>
    </citation>
    <scope>NUCLEOTIDE SEQUENCE [LARGE SCALE GENOMIC DNA]</scope>
    <source>
        <strain evidence="2 3">BE248</strain>
    </source>
</reference>
<evidence type="ECO:0000313" key="3">
    <source>
        <dbReference type="Proteomes" id="UP001257739"/>
    </source>
</evidence>
<feature type="transmembrane region" description="Helical" evidence="1">
    <location>
        <begin position="81"/>
        <end position="106"/>
    </location>
</feature>
<sequence length="151" mass="15923">MELLASKWKLIFLVGGVAGLAIFAFFLDYNTLQMSSDAKDFASTLGDDESLALTANICDMIFALSYGVLGVFAFNKLASGGVALLGTLLAIGASLADEIENVLVFLNIKSDSLTNGDVDLMTTVGAIKWTLAAAAILLLIVVAVRARSRKE</sequence>
<organism evidence="2 3">
    <name type="scientific">Aeromicrobium panaciterrae</name>
    <dbReference type="NCBI Taxonomy" id="363861"/>
    <lineage>
        <taxon>Bacteria</taxon>
        <taxon>Bacillati</taxon>
        <taxon>Actinomycetota</taxon>
        <taxon>Actinomycetes</taxon>
        <taxon>Propionibacteriales</taxon>
        <taxon>Nocardioidaceae</taxon>
        <taxon>Aeromicrobium</taxon>
    </lineage>
</organism>
<dbReference type="EMBL" id="JAVDWH010000001">
    <property type="protein sequence ID" value="MDR7085824.1"/>
    <property type="molecule type" value="Genomic_DNA"/>
</dbReference>
<gene>
    <name evidence="2" type="ORF">J2X11_000663</name>
</gene>
<comment type="caution">
    <text evidence="2">The sequence shown here is derived from an EMBL/GenBank/DDBJ whole genome shotgun (WGS) entry which is preliminary data.</text>
</comment>
<accession>A0ABU1UKX9</accession>
<keyword evidence="1" id="KW-1133">Transmembrane helix</keyword>